<sequence>MKLSTTSIVVFALLAHASAQNVTLPGSGEQQVQNQCESQANAMLNAIKVCSSQSQQQSIIDCLCSDNTSDTIGVALNCAVSADGSLLQDAQKAFDQYSQNCQSDGKEVKQQTIRSEGNGAMGLHLPGGKMLSVLGLMMIVIVEAF</sequence>
<feature type="signal peptide" evidence="1">
    <location>
        <begin position="1"/>
        <end position="19"/>
    </location>
</feature>
<accession>A0AAW0B2C1</accession>
<reference evidence="2 3" key="1">
    <citation type="submission" date="2024-01" db="EMBL/GenBank/DDBJ databases">
        <title>A draft genome for a cacao thread blight-causing isolate of Paramarasmius palmivorus.</title>
        <authorList>
            <person name="Baruah I.K."/>
            <person name="Bukari Y."/>
            <person name="Amoako-Attah I."/>
            <person name="Meinhardt L.W."/>
            <person name="Bailey B.A."/>
            <person name="Cohen S.P."/>
        </authorList>
    </citation>
    <scope>NUCLEOTIDE SEQUENCE [LARGE SCALE GENOMIC DNA]</scope>
    <source>
        <strain evidence="2 3">GH-12</strain>
    </source>
</reference>
<evidence type="ECO:0000313" key="2">
    <source>
        <dbReference type="EMBL" id="KAK7020247.1"/>
    </source>
</evidence>
<dbReference type="EMBL" id="JAYKXP010000189">
    <property type="protein sequence ID" value="KAK7020247.1"/>
    <property type="molecule type" value="Genomic_DNA"/>
</dbReference>
<gene>
    <name evidence="2" type="ORF">VNI00_017782</name>
</gene>
<dbReference type="Proteomes" id="UP001383192">
    <property type="component" value="Unassembled WGS sequence"/>
</dbReference>
<proteinExistence type="predicted"/>
<feature type="chain" id="PRO_5043440882" evidence="1">
    <location>
        <begin position="20"/>
        <end position="145"/>
    </location>
</feature>
<dbReference type="AlphaFoldDB" id="A0AAW0B2C1"/>
<keyword evidence="3" id="KW-1185">Reference proteome</keyword>
<organism evidence="2 3">
    <name type="scientific">Paramarasmius palmivorus</name>
    <dbReference type="NCBI Taxonomy" id="297713"/>
    <lineage>
        <taxon>Eukaryota</taxon>
        <taxon>Fungi</taxon>
        <taxon>Dikarya</taxon>
        <taxon>Basidiomycota</taxon>
        <taxon>Agaricomycotina</taxon>
        <taxon>Agaricomycetes</taxon>
        <taxon>Agaricomycetidae</taxon>
        <taxon>Agaricales</taxon>
        <taxon>Marasmiineae</taxon>
        <taxon>Marasmiaceae</taxon>
        <taxon>Paramarasmius</taxon>
    </lineage>
</organism>
<protein>
    <submittedName>
        <fullName evidence="2">Uncharacterized protein</fullName>
    </submittedName>
</protein>
<keyword evidence="1" id="KW-0732">Signal</keyword>
<name>A0AAW0B2C1_9AGAR</name>
<comment type="caution">
    <text evidence="2">The sequence shown here is derived from an EMBL/GenBank/DDBJ whole genome shotgun (WGS) entry which is preliminary data.</text>
</comment>
<evidence type="ECO:0000256" key="1">
    <source>
        <dbReference type="SAM" id="SignalP"/>
    </source>
</evidence>
<evidence type="ECO:0000313" key="3">
    <source>
        <dbReference type="Proteomes" id="UP001383192"/>
    </source>
</evidence>